<feature type="domain" description="DNA-directed DNA polymerase family B multifunctional" evidence="14">
    <location>
        <begin position="883"/>
        <end position="1421"/>
    </location>
</feature>
<dbReference type="PANTHER" id="PTHR45861">
    <property type="entry name" value="DNA POLYMERASE ALPHA CATALYTIC SUBUNIT"/>
    <property type="match status" value="1"/>
</dbReference>
<dbReference type="SUPFAM" id="SSF53098">
    <property type="entry name" value="Ribonuclease H-like"/>
    <property type="match status" value="1"/>
</dbReference>
<feature type="compositionally biased region" description="Low complexity" evidence="13">
    <location>
        <begin position="1360"/>
        <end position="1369"/>
    </location>
</feature>
<dbReference type="PANTHER" id="PTHR45861:SF1">
    <property type="entry name" value="DNA POLYMERASE ALPHA CATALYTIC SUBUNIT"/>
    <property type="match status" value="1"/>
</dbReference>
<feature type="region of interest" description="Disordered" evidence="13">
    <location>
        <begin position="599"/>
        <end position="634"/>
    </location>
</feature>
<dbReference type="OMA" id="GRNLLQH"/>
<evidence type="ECO:0000313" key="17">
    <source>
        <dbReference type="Proteomes" id="UP000041254"/>
    </source>
</evidence>
<dbReference type="Gene3D" id="3.90.1600.10">
    <property type="entry name" value="Palm domain of DNA polymerase"/>
    <property type="match status" value="1"/>
</dbReference>
<dbReference type="InterPro" id="IPR006172">
    <property type="entry name" value="DNA-dir_DNA_pol_B"/>
</dbReference>
<feature type="region of interest" description="Disordered" evidence="13">
    <location>
        <begin position="1348"/>
        <end position="1386"/>
    </location>
</feature>
<dbReference type="Gene3D" id="1.10.132.60">
    <property type="entry name" value="DNA polymerase family B, C-terminal domain"/>
    <property type="match status" value="1"/>
</dbReference>
<dbReference type="GO" id="GO:0003682">
    <property type="term" value="F:chromatin binding"/>
    <property type="evidence" value="ECO:0007669"/>
    <property type="project" value="TreeGrafter"/>
</dbReference>
<evidence type="ECO:0000313" key="16">
    <source>
        <dbReference type="EMBL" id="CEM06350.1"/>
    </source>
</evidence>
<dbReference type="PRINTS" id="PR00106">
    <property type="entry name" value="DNAPOLB"/>
</dbReference>
<dbReference type="Pfam" id="PF00136">
    <property type="entry name" value="DNA_pol_B"/>
    <property type="match status" value="1"/>
</dbReference>
<dbReference type="GO" id="GO:0008270">
    <property type="term" value="F:zinc ion binding"/>
    <property type="evidence" value="ECO:0007669"/>
    <property type="project" value="UniProtKB-KW"/>
</dbReference>
<dbReference type="InterPro" id="IPR017964">
    <property type="entry name" value="DNA-dir_DNA_pol_B_CS"/>
</dbReference>
<feature type="compositionally biased region" description="Low complexity" evidence="13">
    <location>
        <begin position="374"/>
        <end position="384"/>
    </location>
</feature>
<feature type="region of interest" description="Disordered" evidence="13">
    <location>
        <begin position="262"/>
        <end position="391"/>
    </location>
</feature>
<keyword evidence="4 12" id="KW-0548">Nucleotidyltransferase</keyword>
<dbReference type="Gene3D" id="1.10.287.690">
    <property type="entry name" value="Helix hairpin bin"/>
    <property type="match status" value="1"/>
</dbReference>
<feature type="region of interest" description="Disordered" evidence="13">
    <location>
        <begin position="919"/>
        <end position="955"/>
    </location>
</feature>
<dbReference type="Gene3D" id="3.30.70.2820">
    <property type="match status" value="1"/>
</dbReference>
<keyword evidence="7" id="KW-0863">Zinc-finger</keyword>
<evidence type="ECO:0000256" key="6">
    <source>
        <dbReference type="ARBA" id="ARBA00022723"/>
    </source>
</evidence>
<dbReference type="GO" id="GO:0006272">
    <property type="term" value="P:leading strand elongation"/>
    <property type="evidence" value="ECO:0007669"/>
    <property type="project" value="TreeGrafter"/>
</dbReference>
<dbReference type="Pfam" id="PF03104">
    <property type="entry name" value="DNA_pol_B_exo1"/>
    <property type="match status" value="1"/>
</dbReference>
<evidence type="ECO:0000256" key="1">
    <source>
        <dbReference type="ARBA" id="ARBA00004123"/>
    </source>
</evidence>
<dbReference type="VEuPathDB" id="CryptoDB:Vbra_5583"/>
<dbReference type="InterPro" id="IPR045846">
    <property type="entry name" value="POLBc_alpha"/>
</dbReference>
<sequence>MGKDKVSDSLVALKRARAGNEKRTEQQTDADDVAPLYEEVDDEEYRRRRAVGDFVEFEGGETHGYGDDDDIEYDDWEAERKHEEQLDERERRKASKRDHGRVGVGNKGGHHRRKDPAADAKGMQKISTHFARMAASAPAHKPANLPKTGRSAAAEREVQAEMERLEKDAAPDAPAPTHPHSSSGMLDSASHHSAGFQQQFAAAMMGMGMGGGMGGLGMGVPGIGSIGGLMGLSTLMGMGAMHGGAGGLMPGGNPLQINMGTSGVPTAVNRTPGYQSPMAAPAPEEGIKGDQQQQDRDGDGGRFDNDVDMADAAGGQDGGHDGGDGGYGAPPGPPDVDMEPPQPPAAPREPAPSMPMSGLEVFDEPAVPQPSSNGRPASGSGDAAAGDRDPLPVCDDGTLPFYILDAHEEDRTGTVYLFGKVWERAAKGSSARQPLVPPRSCCVVVRKISRNLFVRAGEQPDEEGEVQQVCGEVYREFKELRERAGIKNFKCKPVRRNYAFEREGMTRGDQQLFLKVQYSADQPMLKADATGEHFTHIFGTTTSLVETLIVKRRIYGPCWLKVSDFTQVTEGMQSWCEYEVSIDGHKGIRRWQERNAVTKTAAATNGEDDDGNDSPSAKERRVDEGDGPEPPHPPLTVMSLAIKTAQNKHKQNEILMMTYHCRFHCDIDRVDGFNGRNRRNWAALRKVDVATPLPDGSSVLFQQRGIGTTRDEHGLLSQFIAKLHADDPDIIVGHRLLAYALGVLHNSLSASSLGKSAAWTKLSRLRARPMRDLKSFRRWGGPVNVARNLTIGRLMVDTENSAKEHLLSRVNYELSTLVSELLPGKSFQEYPKEKLSVCYDSVHGLTDAVNHTHTEATLAFEIMVKLELLQLSRQLTTLAGNLWWRTLQSQRAERVEYLLLHEFHEKKYVCPDKKDFKAKDKKTAASAKKKGKGKKGKGKQNQNQQQQQQQHDGDGDMAMYEDMVDEMLAGADEGAGGDEDEPGDAGGGGGAGERPHASAKGPQYAGGLVLEPQVGMYDNFILALDFNSLYPSIIQEFNICFTTVDRPDEAHLDADFEADPPIAAEAGILPEILRRLVQTRRAVKQAMGREKDKAKRATLDVRQKALKLTANAMYGCLGFRNARFFCQPIAALITKRGREILQSTKMLAESKLRMDVIYGDTDSIMINSQVADDGRLESFEKALKMGHELRAVVNRQYSKLEIDIDGIFTRMLLLRKKKYACIKVKDYANQKFEREMKGIELVRRDWCPLVKDLGEKILDRILSRDPKDDVVEWIHDFLREASNKMDNDQYPLSVYVITKNLAKNVRDYAADAKGQPHVIVARRMQARGESIGQHSSIPYVICTAPVPQPVADEADGDGQADGQQRQQQGDGNGGGQPSGGAVSWSERAAHPAEVKTHGLKVDIAYYKSQQVHGPISRICAPVEGTDAGMLAECLGLDKSKYSIHVRGDGGDGGDEVDPLASPFDALQKEDDNFDGVDLGKIRCPFTGKDCPAADVLKSAELRHSVSGKVMPVQYLLNWIMLAVRHWTKLYTYHGRKCAECKADTIRVCLSSERKCPQWGCGRVDGMHSDFTNQHLHKRLLHVEYLVREGKKHADLILPPPPPTPTGDKKKDKDTEEKQKKRWQHRLALYRKVQRLLGQDALDVIESIGRAAYGCHASIADDALFPPEEGPSLSPDLMEGRLAPVFNP</sequence>
<dbReference type="GO" id="GO:1902975">
    <property type="term" value="P:mitotic DNA replication initiation"/>
    <property type="evidence" value="ECO:0007669"/>
    <property type="project" value="InterPro"/>
</dbReference>
<dbReference type="InterPro" id="IPR038256">
    <property type="entry name" value="Pol_alpha_znc_sf"/>
</dbReference>
<dbReference type="GO" id="GO:0005658">
    <property type="term" value="C:alpha DNA polymerase:primase complex"/>
    <property type="evidence" value="ECO:0007669"/>
    <property type="project" value="TreeGrafter"/>
</dbReference>
<comment type="subcellular location">
    <subcellularLocation>
        <location evidence="1">Nucleus</location>
    </subcellularLocation>
</comment>
<dbReference type="Gene3D" id="2.40.50.730">
    <property type="match status" value="1"/>
</dbReference>
<dbReference type="InterPro" id="IPR006133">
    <property type="entry name" value="DNA-dir_DNA_pol_B_exonuc"/>
</dbReference>
<feature type="compositionally biased region" description="Basic and acidic residues" evidence="13">
    <location>
        <begin position="285"/>
        <end position="305"/>
    </location>
</feature>
<dbReference type="GO" id="GO:0006273">
    <property type="term" value="P:lagging strand elongation"/>
    <property type="evidence" value="ECO:0007669"/>
    <property type="project" value="TreeGrafter"/>
</dbReference>
<keyword evidence="9 12" id="KW-0239">DNA-directed DNA polymerase</keyword>
<feature type="compositionally biased region" description="Basic and acidic residues" evidence="13">
    <location>
        <begin position="78"/>
        <end position="91"/>
    </location>
</feature>
<evidence type="ECO:0000256" key="7">
    <source>
        <dbReference type="ARBA" id="ARBA00022771"/>
    </source>
</evidence>
<dbReference type="CDD" id="cd05776">
    <property type="entry name" value="DNA_polB_alpha_exo"/>
    <property type="match status" value="1"/>
</dbReference>
<dbReference type="Gene3D" id="1.10.3200.20">
    <property type="entry name" value="DNA Polymerase alpha, zinc finger"/>
    <property type="match status" value="1"/>
</dbReference>
<reference evidence="16 17" key="1">
    <citation type="submission" date="2014-11" db="EMBL/GenBank/DDBJ databases">
        <authorList>
            <person name="Zhu J."/>
            <person name="Qi W."/>
            <person name="Song R."/>
        </authorList>
    </citation>
    <scope>NUCLEOTIDE SEQUENCE [LARGE SCALE GENOMIC DNA]</scope>
</reference>
<dbReference type="GO" id="GO:0003697">
    <property type="term" value="F:single-stranded DNA binding"/>
    <property type="evidence" value="ECO:0007669"/>
    <property type="project" value="TreeGrafter"/>
</dbReference>
<keyword evidence="17" id="KW-1185">Reference proteome</keyword>
<evidence type="ECO:0000256" key="5">
    <source>
        <dbReference type="ARBA" id="ARBA00022705"/>
    </source>
</evidence>
<keyword evidence="5 12" id="KW-0235">DNA replication</keyword>
<dbReference type="OrthoDB" id="6755010at2759"/>
<keyword evidence="3 12" id="KW-0808">Transferase</keyword>
<dbReference type="EC" id="2.7.7.7" evidence="12"/>
<accession>A0A0G4F3E4</accession>
<keyword evidence="10 12" id="KW-0238">DNA-binding</keyword>
<feature type="compositionally biased region" description="Polar residues" evidence="13">
    <location>
        <begin position="262"/>
        <end position="274"/>
    </location>
</feature>
<dbReference type="GO" id="GO:0000166">
    <property type="term" value="F:nucleotide binding"/>
    <property type="evidence" value="ECO:0007669"/>
    <property type="project" value="InterPro"/>
</dbReference>
<dbReference type="InterPro" id="IPR042087">
    <property type="entry name" value="DNA_pol_B_thumb"/>
</dbReference>
<dbReference type="Gene3D" id="3.30.420.10">
    <property type="entry name" value="Ribonuclease H-like superfamily/Ribonuclease H"/>
    <property type="match status" value="1"/>
</dbReference>
<evidence type="ECO:0000256" key="9">
    <source>
        <dbReference type="ARBA" id="ARBA00022932"/>
    </source>
</evidence>
<dbReference type="GO" id="GO:0003688">
    <property type="term" value="F:DNA replication origin binding"/>
    <property type="evidence" value="ECO:0007669"/>
    <property type="project" value="TreeGrafter"/>
</dbReference>
<dbReference type="PROSITE" id="PS00116">
    <property type="entry name" value="DNA_POLYMERASE_B"/>
    <property type="match status" value="1"/>
</dbReference>
<dbReference type="GO" id="GO:0003887">
    <property type="term" value="F:DNA-directed DNA polymerase activity"/>
    <property type="evidence" value="ECO:0007669"/>
    <property type="project" value="UniProtKB-KW"/>
</dbReference>
<evidence type="ECO:0000256" key="3">
    <source>
        <dbReference type="ARBA" id="ARBA00022679"/>
    </source>
</evidence>
<dbReference type="InterPro" id="IPR012337">
    <property type="entry name" value="RNaseH-like_sf"/>
</dbReference>
<evidence type="ECO:0000256" key="8">
    <source>
        <dbReference type="ARBA" id="ARBA00022833"/>
    </source>
</evidence>
<keyword evidence="8" id="KW-0862">Zinc</keyword>
<evidence type="ECO:0000259" key="14">
    <source>
        <dbReference type="Pfam" id="PF00136"/>
    </source>
</evidence>
<dbReference type="InterPro" id="IPR043502">
    <property type="entry name" value="DNA/RNA_pol_sf"/>
</dbReference>
<evidence type="ECO:0000256" key="12">
    <source>
        <dbReference type="RuleBase" id="RU000442"/>
    </source>
</evidence>
<evidence type="ECO:0000256" key="4">
    <source>
        <dbReference type="ARBA" id="ARBA00022695"/>
    </source>
</evidence>
<feature type="compositionally biased region" description="Acidic residues" evidence="13">
    <location>
        <begin position="67"/>
        <end position="77"/>
    </location>
</feature>
<dbReference type="InterPro" id="IPR036397">
    <property type="entry name" value="RNaseH_sf"/>
</dbReference>
<feature type="domain" description="DNA-directed DNA polymerase family B exonuclease" evidence="15">
    <location>
        <begin position="536"/>
        <end position="816"/>
    </location>
</feature>
<feature type="compositionally biased region" description="Basic and acidic residues" evidence="13">
    <location>
        <begin position="153"/>
        <end position="170"/>
    </location>
</feature>
<dbReference type="SMART" id="SM00486">
    <property type="entry name" value="POLBc"/>
    <property type="match status" value="1"/>
</dbReference>
<dbReference type="Proteomes" id="UP000041254">
    <property type="component" value="Unassembled WGS sequence"/>
</dbReference>
<feature type="compositionally biased region" description="Basic and acidic residues" evidence="13">
    <location>
        <begin position="1606"/>
        <end position="1618"/>
    </location>
</feature>
<dbReference type="InterPro" id="IPR023211">
    <property type="entry name" value="DNA_pol_palm_dom_sf"/>
</dbReference>
<dbReference type="Gene3D" id="6.10.10.100">
    <property type="match status" value="1"/>
</dbReference>
<feature type="region of interest" description="Disordered" evidence="13">
    <location>
        <begin position="15"/>
        <end position="34"/>
    </location>
</feature>
<dbReference type="PhylomeDB" id="A0A0G4F3E4"/>
<evidence type="ECO:0000256" key="13">
    <source>
        <dbReference type="SAM" id="MobiDB-lite"/>
    </source>
</evidence>
<proteinExistence type="inferred from homology"/>
<protein>
    <recommendedName>
        <fullName evidence="12">DNA polymerase</fullName>
        <ecNumber evidence="12">2.7.7.7</ecNumber>
    </recommendedName>
</protein>
<evidence type="ECO:0000256" key="11">
    <source>
        <dbReference type="ARBA" id="ARBA00023242"/>
    </source>
</evidence>
<comment type="similarity">
    <text evidence="2 12">Belongs to the DNA polymerase type-B family.</text>
</comment>
<evidence type="ECO:0000256" key="10">
    <source>
        <dbReference type="ARBA" id="ARBA00023125"/>
    </source>
</evidence>
<organism evidence="16 17">
    <name type="scientific">Vitrella brassicaformis (strain CCMP3155)</name>
    <dbReference type="NCBI Taxonomy" id="1169540"/>
    <lineage>
        <taxon>Eukaryota</taxon>
        <taxon>Sar</taxon>
        <taxon>Alveolata</taxon>
        <taxon>Colpodellida</taxon>
        <taxon>Vitrellaceae</taxon>
        <taxon>Vitrella</taxon>
    </lineage>
</organism>
<feature type="compositionally biased region" description="Pro residues" evidence="13">
    <location>
        <begin position="330"/>
        <end position="353"/>
    </location>
</feature>
<feature type="region of interest" description="Disordered" evidence="13">
    <location>
        <begin position="971"/>
        <end position="1003"/>
    </location>
</feature>
<dbReference type="NCBIfam" id="TIGR00592">
    <property type="entry name" value="pol2"/>
    <property type="match status" value="1"/>
</dbReference>
<evidence type="ECO:0000259" key="15">
    <source>
        <dbReference type="Pfam" id="PF03104"/>
    </source>
</evidence>
<dbReference type="EMBL" id="CDMY01000366">
    <property type="protein sequence ID" value="CEM06350.1"/>
    <property type="molecule type" value="Genomic_DNA"/>
</dbReference>
<dbReference type="InterPro" id="IPR006134">
    <property type="entry name" value="DNA-dir_DNA_pol_B_multi_dom"/>
</dbReference>
<evidence type="ECO:0000256" key="2">
    <source>
        <dbReference type="ARBA" id="ARBA00005755"/>
    </source>
</evidence>
<feature type="compositionally biased region" description="Low complexity" evidence="13">
    <location>
        <begin position="939"/>
        <end position="950"/>
    </location>
</feature>
<dbReference type="STRING" id="1169540.A0A0G4F3E4"/>
<feature type="compositionally biased region" description="Basic residues" evidence="13">
    <location>
        <begin position="927"/>
        <end position="938"/>
    </location>
</feature>
<comment type="catalytic activity">
    <reaction evidence="12">
        <text>DNA(n) + a 2'-deoxyribonucleoside 5'-triphosphate = DNA(n+1) + diphosphate</text>
        <dbReference type="Rhea" id="RHEA:22508"/>
        <dbReference type="Rhea" id="RHEA-COMP:17339"/>
        <dbReference type="Rhea" id="RHEA-COMP:17340"/>
        <dbReference type="ChEBI" id="CHEBI:33019"/>
        <dbReference type="ChEBI" id="CHEBI:61560"/>
        <dbReference type="ChEBI" id="CHEBI:173112"/>
        <dbReference type="EC" id="2.7.7.7"/>
    </reaction>
</comment>
<gene>
    <name evidence="16" type="ORF">Vbra_5583</name>
</gene>
<keyword evidence="6" id="KW-0479">Metal-binding</keyword>
<keyword evidence="11" id="KW-0539">Nucleus</keyword>
<dbReference type="CDD" id="cd05532">
    <property type="entry name" value="POLBc_alpha"/>
    <property type="match status" value="1"/>
</dbReference>
<name>A0A0G4F3E4_VITBC</name>
<dbReference type="SUPFAM" id="SSF56672">
    <property type="entry name" value="DNA/RNA polymerases"/>
    <property type="match status" value="1"/>
</dbReference>
<feature type="region of interest" description="Disordered" evidence="13">
    <location>
        <begin position="57"/>
        <end position="189"/>
    </location>
</feature>
<dbReference type="InParanoid" id="A0A0G4F3E4"/>
<feature type="region of interest" description="Disordered" evidence="13">
    <location>
        <begin position="1593"/>
        <end position="1620"/>
    </location>
</feature>